<evidence type="ECO:0000313" key="3">
    <source>
        <dbReference type="Proteomes" id="UP000051326"/>
    </source>
</evidence>
<evidence type="ECO:0000313" key="4">
    <source>
        <dbReference type="Proteomes" id="UP001058514"/>
    </source>
</evidence>
<dbReference type="EMBL" id="CP081053">
    <property type="protein sequence ID" value="UWQ43649.1"/>
    <property type="molecule type" value="Genomic_DNA"/>
</dbReference>
<dbReference type="Proteomes" id="UP000051326">
    <property type="component" value="Unassembled WGS sequence"/>
</dbReference>
<keyword evidence="2" id="KW-0614">Plasmid</keyword>
<evidence type="ECO:0008006" key="5">
    <source>
        <dbReference type="Google" id="ProtNLM"/>
    </source>
</evidence>
<sequence>MFKKTFAIGFALCTTLAACGDTTGERLVYGAGAGAAGAAVLDGNVAAGAAVGAAANLLYCQENPHRC</sequence>
<gene>
    <name evidence="2" type="ORF">K3718_19825</name>
    <name evidence="1" type="ORF">PHA8399_00597</name>
</gene>
<dbReference type="RefSeq" id="WP_058284716.1">
    <property type="nucleotide sequence ID" value="NZ_CP041164.1"/>
</dbReference>
<evidence type="ECO:0000313" key="1">
    <source>
        <dbReference type="EMBL" id="CUH98483.1"/>
    </source>
</evidence>
<dbReference type="EMBL" id="CYSR01000007">
    <property type="protein sequence ID" value="CUH98483.1"/>
    <property type="molecule type" value="Genomic_DNA"/>
</dbReference>
<proteinExistence type="predicted"/>
<dbReference type="AlphaFoldDB" id="A0A0P1H669"/>
<evidence type="ECO:0000313" key="2">
    <source>
        <dbReference type="EMBL" id="UWQ43649.1"/>
    </source>
</evidence>
<name>A0A0P1H669_9RHOB</name>
<geneLocation type="plasmid" evidence="2 4">
    <name>unnamed2</name>
</geneLocation>
<reference evidence="2" key="2">
    <citation type="submission" date="2021-08" db="EMBL/GenBank/DDBJ databases">
        <authorList>
            <person name="Nwanade C."/>
            <person name="Wang M."/>
            <person name="Masoudi A."/>
            <person name="Yu Z."/>
            <person name="Liu J."/>
        </authorList>
    </citation>
    <scope>NUCLEOTIDE SEQUENCE</scope>
    <source>
        <strain evidence="2">S166</strain>
        <plasmid evidence="2">unnamed2</plasmid>
    </source>
</reference>
<dbReference type="PROSITE" id="PS51257">
    <property type="entry name" value="PROKAR_LIPOPROTEIN"/>
    <property type="match status" value="1"/>
</dbReference>
<reference evidence="1 3" key="1">
    <citation type="submission" date="2015-09" db="EMBL/GenBank/DDBJ databases">
        <authorList>
            <consortium name="Swine Surveillance"/>
        </authorList>
    </citation>
    <scope>NUCLEOTIDE SEQUENCE [LARGE SCALE GENOMIC DNA]</scope>
    <source>
        <strain evidence="1 3">CECT 8399</strain>
    </source>
</reference>
<keyword evidence="4" id="KW-1185">Reference proteome</keyword>
<accession>A0A0P1H669</accession>
<dbReference type="Proteomes" id="UP001058514">
    <property type="component" value="Plasmid unnamed2"/>
</dbReference>
<organism evidence="1 3">
    <name type="scientific">Leisingera aquaemixtae</name>
    <dbReference type="NCBI Taxonomy" id="1396826"/>
    <lineage>
        <taxon>Bacteria</taxon>
        <taxon>Pseudomonadati</taxon>
        <taxon>Pseudomonadota</taxon>
        <taxon>Alphaproteobacteria</taxon>
        <taxon>Rhodobacterales</taxon>
        <taxon>Roseobacteraceae</taxon>
        <taxon>Leisingera</taxon>
    </lineage>
</organism>
<protein>
    <recommendedName>
        <fullName evidence="5">Lipoprotein</fullName>
    </recommendedName>
</protein>